<sequence length="492" mass="56831">MHRQNFKSLLEKTAIYAKMGSWEIDFEKEEIYWSKVTKLIHEVDEDYQCDFENIWSFYKDPYSLKLIKDSFNKAIHHNIEYDIKVKITTAKSKNIWVRAIGIPEFEDGKCVSIYGLFQNIDKEERKQEHLHKQLQITNDVLKNTSIGIAFLDKRGLIKNTNDGFCQILGYSCEAIEGTYFNEYINKKDLQSFLQGFNKLKEGKIKTYTTEKNLKHKNGNTLHIHLVLTVIRDINGRILNFLAQVIDLSAQYESKQKLTSYLDITTDQNHRLVNFAHIVSHNLKSHSGNLSMLLELMHSDYPELEENELIPLFEQSVDNLSETINHLNEVAAMQNTDKKNIESLNLLYYIEKTLENISALIKSENAHIQTEVDHQLKVQAIPAYLESILLNLLTNAIKYRKPETELKIKIIAKEIDNLISLEVIDNGLGMDLNKIGEKLFGMYKTFHQHKDSRGIGLFITKNQIEALGGSIQVESEINKGSNFKVFLKNGTRV</sequence>
<evidence type="ECO:0000313" key="2">
    <source>
        <dbReference type="Proteomes" id="UP000356253"/>
    </source>
</evidence>
<keyword evidence="2" id="KW-1185">Reference proteome</keyword>
<organism evidence="1 2">
    <name type="scientific">Mesonia oceanica</name>
    <dbReference type="NCBI Taxonomy" id="2687242"/>
    <lineage>
        <taxon>Bacteria</taxon>
        <taxon>Pseudomonadati</taxon>
        <taxon>Bacteroidota</taxon>
        <taxon>Flavobacteriia</taxon>
        <taxon>Flavobacteriales</taxon>
        <taxon>Flavobacteriaceae</taxon>
        <taxon>Mesonia</taxon>
    </lineage>
</organism>
<gene>
    <name evidence="1" type="primary">fixL</name>
    <name evidence="1" type="ORF">FVB9532_03548</name>
</gene>
<name>A0AC61YDD7_9FLAO</name>
<keyword evidence="1" id="KW-0808">Transferase</keyword>
<proteinExistence type="predicted"/>
<dbReference type="EMBL" id="CABVMM010000016">
    <property type="protein sequence ID" value="VVV02250.1"/>
    <property type="molecule type" value="Genomic_DNA"/>
</dbReference>
<protein>
    <submittedName>
        <fullName evidence="1">Sensor protein FixL</fullName>
        <ecNumber evidence="1">2.7.13.3</ecNumber>
    </submittedName>
</protein>
<evidence type="ECO:0000313" key="1">
    <source>
        <dbReference type="EMBL" id="VVV02250.1"/>
    </source>
</evidence>
<dbReference type="Proteomes" id="UP000356253">
    <property type="component" value="Unassembled WGS sequence"/>
</dbReference>
<comment type="caution">
    <text evidence="1">The sequence shown here is derived from an EMBL/GenBank/DDBJ whole genome shotgun (WGS) entry which is preliminary data.</text>
</comment>
<dbReference type="EC" id="2.7.13.3" evidence="1"/>
<reference evidence="1" key="1">
    <citation type="submission" date="2019-09" db="EMBL/GenBank/DDBJ databases">
        <authorList>
            <person name="Rodrigo-Torres L."/>
            <person name="Arahal R. D."/>
            <person name="Lucena T."/>
        </authorList>
    </citation>
    <scope>NUCLEOTIDE SEQUENCE</scope>
    <source>
        <strain evidence="1">ISS653</strain>
    </source>
</reference>
<accession>A0AC61YDD7</accession>